<dbReference type="InterPro" id="IPR053876">
    <property type="entry name" value="Phage_int_M"/>
</dbReference>
<evidence type="ECO:0000256" key="1">
    <source>
        <dbReference type="ARBA" id="ARBA00008857"/>
    </source>
</evidence>
<dbReference type="PANTHER" id="PTHR30629:SF6">
    <property type="entry name" value="PROPHAGE INTEGRASE INTA-RELATED"/>
    <property type="match status" value="1"/>
</dbReference>
<dbReference type="Proteomes" id="UP001163726">
    <property type="component" value="Chromosome"/>
</dbReference>
<protein>
    <submittedName>
        <fullName evidence="8">Integrase domain-containing protein</fullName>
    </submittedName>
</protein>
<dbReference type="RefSeq" id="WP_268074025.1">
    <property type="nucleotide sequence ID" value="NZ_CP109965.1"/>
</dbReference>
<dbReference type="EMBL" id="CP109965">
    <property type="protein sequence ID" value="WAJ69741.1"/>
    <property type="molecule type" value="Genomic_DNA"/>
</dbReference>
<dbReference type="Pfam" id="PF13356">
    <property type="entry name" value="Arm-DNA-bind_3"/>
    <property type="match status" value="1"/>
</dbReference>
<gene>
    <name evidence="8" type="ORF">OLW01_11330</name>
</gene>
<evidence type="ECO:0000259" key="7">
    <source>
        <dbReference type="PROSITE" id="PS51900"/>
    </source>
</evidence>
<keyword evidence="2" id="KW-0229">DNA integration</keyword>
<dbReference type="CDD" id="cd00801">
    <property type="entry name" value="INT_P4_C"/>
    <property type="match status" value="1"/>
</dbReference>
<dbReference type="InterPro" id="IPR038488">
    <property type="entry name" value="Integrase_DNA-bd_sf"/>
</dbReference>
<dbReference type="PANTHER" id="PTHR30629">
    <property type="entry name" value="PROPHAGE INTEGRASE"/>
    <property type="match status" value="1"/>
</dbReference>
<name>A0ABY7AKP5_9ALTE</name>
<dbReference type="Pfam" id="PF00589">
    <property type="entry name" value="Phage_integrase"/>
    <property type="match status" value="1"/>
</dbReference>
<evidence type="ECO:0000313" key="8">
    <source>
        <dbReference type="EMBL" id="WAJ69741.1"/>
    </source>
</evidence>
<dbReference type="InterPro" id="IPR025166">
    <property type="entry name" value="Integrase_DNA_bind_dom"/>
</dbReference>
<dbReference type="PROSITE" id="PS51898">
    <property type="entry name" value="TYR_RECOMBINASE"/>
    <property type="match status" value="1"/>
</dbReference>
<evidence type="ECO:0000313" key="9">
    <source>
        <dbReference type="Proteomes" id="UP001163726"/>
    </source>
</evidence>
<dbReference type="NCBIfam" id="NF007246">
    <property type="entry name" value="PRK09692.1"/>
    <property type="match status" value="1"/>
</dbReference>
<dbReference type="InterPro" id="IPR011010">
    <property type="entry name" value="DNA_brk_join_enz"/>
</dbReference>
<dbReference type="Gene3D" id="1.10.443.10">
    <property type="entry name" value="Intergrase catalytic core"/>
    <property type="match status" value="1"/>
</dbReference>
<dbReference type="Gene3D" id="3.30.160.390">
    <property type="entry name" value="Integrase, DNA-binding domain"/>
    <property type="match status" value="1"/>
</dbReference>
<keyword evidence="9" id="KW-1185">Reference proteome</keyword>
<evidence type="ECO:0000259" key="6">
    <source>
        <dbReference type="PROSITE" id="PS51898"/>
    </source>
</evidence>
<comment type="similarity">
    <text evidence="1">Belongs to the 'phage' integrase family.</text>
</comment>
<dbReference type="InterPro" id="IPR050808">
    <property type="entry name" value="Phage_Integrase"/>
</dbReference>
<dbReference type="InterPro" id="IPR010998">
    <property type="entry name" value="Integrase_recombinase_N"/>
</dbReference>
<evidence type="ECO:0000256" key="3">
    <source>
        <dbReference type="ARBA" id="ARBA00023125"/>
    </source>
</evidence>
<dbReference type="PROSITE" id="PS51900">
    <property type="entry name" value="CB"/>
    <property type="match status" value="1"/>
</dbReference>
<evidence type="ECO:0000256" key="2">
    <source>
        <dbReference type="ARBA" id="ARBA00022908"/>
    </source>
</evidence>
<keyword evidence="3 5" id="KW-0238">DNA-binding</keyword>
<evidence type="ECO:0000256" key="4">
    <source>
        <dbReference type="ARBA" id="ARBA00023172"/>
    </source>
</evidence>
<sequence>MANTTKALTNTQIERAKTKPKEYNLSDGQGLSLRIKPIGSKNWVFNYLSPLTQKRTNIGFGQYPDVTLAQAREKRTEARAILAQGYDPKAYKNQETNRVQELKSQTLERVASRWFEIKQTQTTKAYAEDIWRSLNNHIFPTVGATPLHELKAKNVIAALEPLASQGKLETVKRICQRLNEVMTYAVNLGMLEHNPTIGIRAAFKPPEKKHMPAIKPEELPELMQTISMASIKIVTRCLLEWQLHTMSRPSEAAGARWDEINWDDNTWVIPPERMKKRKEHIVPLTEQTLAILEYLKPISGKRDYLFPADRDPKSHTNEQTANRALERMGYKGRLVAHGFRSIASSALNQHGFDPDVIEAALAHVDKNEVRRAYNRTDYLERRRVLMAWWSEYIVNASTGHFTQGVARKALRAVNS</sequence>
<proteinExistence type="inferred from homology"/>
<dbReference type="Pfam" id="PF22022">
    <property type="entry name" value="Phage_int_M"/>
    <property type="match status" value="1"/>
</dbReference>
<organism evidence="8 9">
    <name type="scientific">Catenovulum adriaticum</name>
    <dbReference type="NCBI Taxonomy" id="2984846"/>
    <lineage>
        <taxon>Bacteria</taxon>
        <taxon>Pseudomonadati</taxon>
        <taxon>Pseudomonadota</taxon>
        <taxon>Gammaproteobacteria</taxon>
        <taxon>Alteromonadales</taxon>
        <taxon>Alteromonadaceae</taxon>
        <taxon>Catenovulum</taxon>
    </lineage>
</organism>
<dbReference type="InterPro" id="IPR013762">
    <property type="entry name" value="Integrase-like_cat_sf"/>
</dbReference>
<evidence type="ECO:0000256" key="5">
    <source>
        <dbReference type="PROSITE-ProRule" id="PRU01248"/>
    </source>
</evidence>
<feature type="domain" description="Core-binding (CB)" evidence="7">
    <location>
        <begin position="105"/>
        <end position="186"/>
    </location>
</feature>
<reference evidence="8" key="1">
    <citation type="submission" date="2022-10" db="EMBL/GenBank/DDBJ databases">
        <title>Catenovulum adriacola sp. nov. isolated in the Harbour of Susak.</title>
        <authorList>
            <person name="Schoch T."/>
            <person name="Reich S.J."/>
            <person name="Stoeferle S."/>
            <person name="Flaiz M."/>
            <person name="Kazda M."/>
            <person name="Riedel C.U."/>
            <person name="Duerre P."/>
        </authorList>
    </citation>
    <scope>NUCLEOTIDE SEQUENCE</scope>
    <source>
        <strain evidence="8">TS8</strain>
    </source>
</reference>
<accession>A0ABY7AKP5</accession>
<dbReference type="InterPro" id="IPR044068">
    <property type="entry name" value="CB"/>
</dbReference>
<feature type="domain" description="Tyr recombinase" evidence="6">
    <location>
        <begin position="209"/>
        <end position="386"/>
    </location>
</feature>
<dbReference type="InterPro" id="IPR002104">
    <property type="entry name" value="Integrase_catalytic"/>
</dbReference>
<keyword evidence="4" id="KW-0233">DNA recombination</keyword>
<dbReference type="Gene3D" id="1.10.150.130">
    <property type="match status" value="1"/>
</dbReference>
<dbReference type="SUPFAM" id="SSF56349">
    <property type="entry name" value="DNA breaking-rejoining enzymes"/>
    <property type="match status" value="1"/>
</dbReference>